<feature type="non-terminal residue" evidence="2">
    <location>
        <position position="1594"/>
    </location>
</feature>
<organism evidence="2">
    <name type="scientific">marine sediment metagenome</name>
    <dbReference type="NCBI Taxonomy" id="412755"/>
    <lineage>
        <taxon>unclassified sequences</taxon>
        <taxon>metagenomes</taxon>
        <taxon>ecological metagenomes</taxon>
    </lineage>
</organism>
<feature type="region of interest" description="Disordered" evidence="1">
    <location>
        <begin position="1"/>
        <end position="34"/>
    </location>
</feature>
<accession>A0A0F9P2Z2</accession>
<dbReference type="EMBL" id="LAZR01007052">
    <property type="protein sequence ID" value="KKM87802.1"/>
    <property type="molecule type" value="Genomic_DNA"/>
</dbReference>
<name>A0A0F9P2Z2_9ZZZZ</name>
<comment type="caution">
    <text evidence="2">The sequence shown here is derived from an EMBL/GenBank/DDBJ whole genome shotgun (WGS) entry which is preliminary data.</text>
</comment>
<protein>
    <submittedName>
        <fullName evidence="2">Uncharacterized protein</fullName>
    </submittedName>
</protein>
<proteinExistence type="predicted"/>
<feature type="compositionally biased region" description="Basic and acidic residues" evidence="1">
    <location>
        <begin position="7"/>
        <end position="19"/>
    </location>
</feature>
<gene>
    <name evidence="2" type="ORF">LCGC14_1265240</name>
</gene>
<sequence>MPNGQTEQDKKNPFQKETDIPGQEPSVFERETDVPDVTFSQVEGAPEIPFLEELIASETLSPELLRTISQAQATFAPEATFAFTGALGAPVRNILARPGVITLDDVFSGELPPLMPVGASELGIGPVAGILAKSGIIPGVIRGATNITRALAARPMETVLGFVTAPATITYQGLREFAANTPGASDPGVLREKFIELTGEMSPEEQDEARRAFSGLLASMAVGGVLFRTLGRPSFQVARQIGAGKATALKQARLIRAKVTGVTSLGVFGAIGGEPTEKEKNFVMFALAAIPLGLTFHAFKSIGAKTPEITDGPGRARVYQNQRAARPFNQETTVVPEVRVVPREEVKPELQVTREAVQEQVGRVLDRENIFLEGTREDPSIVSTREIRGSTNEQLIARTEEAVVADKRILTDLFGEEGAKSYERLLRQENSLDVKRADRASDARQAMEEKLTKAEQDKLFGIGGEEGVAGEELVPFLNELRNNTKEVLEGEPTELLMNTVVRELTERKPTSDPVSMVRLRSAIEELNRRGVPIEQAMEGSLEARSRALGVSVEDLQELLTKKIADLREGEVRRIEPPKAEPLVPEVLAERLDNYVRHQGDEVAIIIRNLETEPSKMVVVPGVETPARALTVAREIEGKDAIVAVHLRPDGRFDVAVGRKGSPLDNPNNFRQFTEEGYFAGQRISVDGKNLIYIGKTGEQSFVRVPGDPRLIKIDTKDIRRMKDVTVRESSKPEVTAEQQLEGVITPEEIEVYKALREELHPTEPSTEARTFEQIRDIASTNGLELTRTASNTFIVRDRATGQELFKGATKEEAEAFINKSGQNETVVFDGDTPIDTDIPGNVTPPPAPGLRINEPADLPPNTRVGTIVDGIQAITPFFTPFKDWAAAADNILGTRIFREIFIDTQGTKGRSIARALPWLRRLQSEVEKIFLDEKMSMSDRENAFMYIETMNIKELLGSHLKGKGPLKNRSVTADEISSYELIMELDIGTQRLYDFIRLRETLFDTEARILETTVENLDPAIRESIVSEIIAKKDMTPNEMAGVEIFDLIRKRDLNDVSLYVVSRLVEADRGNALSRADFAAKNNMTAAQIKAALNIERIQDEIAALPDVPIDDIRLIRGYMPHYASQQTVDPANSILFQPGQSRDMRFVNALIRSGEINAYEMDPIAVTAKYIKNAFDSAEGFNEAVNRAQRYIDTELRGKDALATVVASSYLNEIKGIPKGQFTQKIVDAVFKKLGIKMELNVRRDIVNTVVAQISAAFLGGRPGLAGRDLLQVAVLLNARFGVKRTSRALVLAQQLGSEGTKELRDSGELPSIGIVEFETAAQLEASAIGGTMHRLPATIRRVAEVALTTSLQRNSYEYGYKGVYLEARETALRGINDIVDAGLTQEAKAKAYKEIGLNTYNLQTKRAFDAYITSGEYERAANFLGQQTAREIMGMYGRANHPWGWGTNLGRLMGQFGTWPTNALATVAGGVSRGGNRGQRIAYMTRLAMSQAALALGGEAVGINLSRWFVLPGLFFAGGPAFQTALSSAQLVAYAVGGPDSQEKDLAIKRLSQLFPGLFRTRLNVGLLPPEFQFRFAVRTPQNMDPRSVFL</sequence>
<evidence type="ECO:0000256" key="1">
    <source>
        <dbReference type="SAM" id="MobiDB-lite"/>
    </source>
</evidence>
<evidence type="ECO:0000313" key="2">
    <source>
        <dbReference type="EMBL" id="KKM87802.1"/>
    </source>
</evidence>
<reference evidence="2" key="1">
    <citation type="journal article" date="2015" name="Nature">
        <title>Complex archaea that bridge the gap between prokaryotes and eukaryotes.</title>
        <authorList>
            <person name="Spang A."/>
            <person name="Saw J.H."/>
            <person name="Jorgensen S.L."/>
            <person name="Zaremba-Niedzwiedzka K."/>
            <person name="Martijn J."/>
            <person name="Lind A.E."/>
            <person name="van Eijk R."/>
            <person name="Schleper C."/>
            <person name="Guy L."/>
            <person name="Ettema T.J."/>
        </authorList>
    </citation>
    <scope>NUCLEOTIDE SEQUENCE</scope>
</reference>